<dbReference type="EMBL" id="BMTU01000005">
    <property type="protein sequence ID" value="GGQ82328.1"/>
    <property type="molecule type" value="Genomic_DNA"/>
</dbReference>
<keyword evidence="6 13" id="KW-0418">Kinase</keyword>
<dbReference type="PANTHER" id="PTHR24421:SF10">
    <property type="entry name" value="NITRATE_NITRITE SENSOR PROTEIN NARQ"/>
    <property type="match status" value="1"/>
</dbReference>
<dbReference type="GO" id="GO:0005524">
    <property type="term" value="F:ATP binding"/>
    <property type="evidence" value="ECO:0007669"/>
    <property type="project" value="UniProtKB-KW"/>
</dbReference>
<gene>
    <name evidence="13" type="ORF">GCM10010280_31410</name>
</gene>
<dbReference type="InterPro" id="IPR050482">
    <property type="entry name" value="Sensor_HK_TwoCompSys"/>
</dbReference>
<keyword evidence="10" id="KW-0812">Transmembrane</keyword>
<feature type="transmembrane region" description="Helical" evidence="10">
    <location>
        <begin position="169"/>
        <end position="187"/>
    </location>
</feature>
<accession>A0A918BNN9</accession>
<evidence type="ECO:0000256" key="2">
    <source>
        <dbReference type="ARBA" id="ARBA00012438"/>
    </source>
</evidence>
<evidence type="ECO:0000256" key="1">
    <source>
        <dbReference type="ARBA" id="ARBA00000085"/>
    </source>
</evidence>
<feature type="transmembrane region" description="Helical" evidence="10">
    <location>
        <begin position="199"/>
        <end position="219"/>
    </location>
</feature>
<evidence type="ECO:0000256" key="6">
    <source>
        <dbReference type="ARBA" id="ARBA00022777"/>
    </source>
</evidence>
<keyword evidence="3" id="KW-0597">Phosphoprotein</keyword>
<dbReference type="GO" id="GO:0016020">
    <property type="term" value="C:membrane"/>
    <property type="evidence" value="ECO:0007669"/>
    <property type="project" value="InterPro"/>
</dbReference>
<protein>
    <recommendedName>
        <fullName evidence="2">histidine kinase</fullName>
        <ecNumber evidence="2">2.7.13.3</ecNumber>
    </recommendedName>
</protein>
<keyword evidence="5" id="KW-0547">Nucleotide-binding</keyword>
<feature type="domain" description="Signal transduction histidine kinase subgroup 3 dimerisation and phosphoacceptor" evidence="11">
    <location>
        <begin position="262"/>
        <end position="327"/>
    </location>
</feature>
<sequence length="454" mass="48725">MATEYGQGYGLPAEPGHPGDAEGRRHRLPAALRAPVEGRTWRELVYVLLSLPVSILLFTYAVTMVSLGAGLLVTFLGVPVLAAALAGCRGFGSVERARARGLLDLKVGEPEPLRAKGQGLMAWVGAVLKSGASWRALLYAVLQLPWSVFSFVVTVTLWSVGWGLVTYPLWFWVLPAYGGQAGIQLYGDEQRQIYLDNPFEIAVTAGVGLLVTLATPWIVRALTTVDRVMVHGLLGPSRLATRVVELESDRGVVVDTAAADLRRIERDLHDGAQARLVALAMDLGLAKEKLREDPQVAARMVDEAHGEVKTALQELRDLARGIHPAVLTDRGLDAALSSVASRCTVPVQVEVDLTERPAPAIEGIAYFTASELLQNISKHSRATWAALEVWRAENRLMLQVVDNGVGGADTSGGSGLAGLAERLDAVDGILVVDSPPGGPTRVTAELPWRAERSR</sequence>
<feature type="region of interest" description="Disordered" evidence="9">
    <location>
        <begin position="1"/>
        <end position="24"/>
    </location>
</feature>
<evidence type="ECO:0000256" key="7">
    <source>
        <dbReference type="ARBA" id="ARBA00022840"/>
    </source>
</evidence>
<evidence type="ECO:0000313" key="14">
    <source>
        <dbReference type="Proteomes" id="UP000656732"/>
    </source>
</evidence>
<dbReference type="SUPFAM" id="SSF55874">
    <property type="entry name" value="ATPase domain of HSP90 chaperone/DNA topoisomerase II/histidine kinase"/>
    <property type="match status" value="1"/>
</dbReference>
<dbReference type="GO" id="GO:0000155">
    <property type="term" value="F:phosphorelay sensor kinase activity"/>
    <property type="evidence" value="ECO:0007669"/>
    <property type="project" value="InterPro"/>
</dbReference>
<proteinExistence type="predicted"/>
<dbReference type="PANTHER" id="PTHR24421">
    <property type="entry name" value="NITRATE/NITRITE SENSOR PROTEIN NARX-RELATED"/>
    <property type="match status" value="1"/>
</dbReference>
<keyword evidence="10" id="KW-1133">Transmembrane helix</keyword>
<dbReference type="Pfam" id="PF13796">
    <property type="entry name" value="Sensor"/>
    <property type="match status" value="1"/>
</dbReference>
<feature type="transmembrane region" description="Helical" evidence="10">
    <location>
        <begin position="44"/>
        <end position="63"/>
    </location>
</feature>
<evidence type="ECO:0000313" key="13">
    <source>
        <dbReference type="EMBL" id="GGQ82328.1"/>
    </source>
</evidence>
<evidence type="ECO:0000256" key="9">
    <source>
        <dbReference type="SAM" id="MobiDB-lite"/>
    </source>
</evidence>
<evidence type="ECO:0000256" key="4">
    <source>
        <dbReference type="ARBA" id="ARBA00022679"/>
    </source>
</evidence>
<evidence type="ECO:0000256" key="8">
    <source>
        <dbReference type="ARBA" id="ARBA00023012"/>
    </source>
</evidence>
<evidence type="ECO:0000256" key="3">
    <source>
        <dbReference type="ARBA" id="ARBA00022553"/>
    </source>
</evidence>
<keyword evidence="10" id="KW-0472">Membrane</keyword>
<name>A0A918BNN9_9ACTN</name>
<dbReference type="Gene3D" id="3.30.565.10">
    <property type="entry name" value="Histidine kinase-like ATPase, C-terminal domain"/>
    <property type="match status" value="1"/>
</dbReference>
<dbReference type="Proteomes" id="UP000656732">
    <property type="component" value="Unassembled WGS sequence"/>
</dbReference>
<keyword evidence="7" id="KW-0067">ATP-binding</keyword>
<dbReference type="EC" id="2.7.13.3" evidence="2"/>
<comment type="caution">
    <text evidence="13">The sequence shown here is derived from an EMBL/GenBank/DDBJ whole genome shotgun (WGS) entry which is preliminary data.</text>
</comment>
<feature type="transmembrane region" description="Helical" evidence="10">
    <location>
        <begin position="136"/>
        <end position="157"/>
    </location>
</feature>
<dbReference type="AlphaFoldDB" id="A0A918BNN9"/>
<feature type="transmembrane region" description="Helical" evidence="10">
    <location>
        <begin position="69"/>
        <end position="88"/>
    </location>
</feature>
<organism evidence="13 14">
    <name type="scientific">Streptomyces pilosus</name>
    <dbReference type="NCBI Taxonomy" id="28893"/>
    <lineage>
        <taxon>Bacteria</taxon>
        <taxon>Bacillati</taxon>
        <taxon>Actinomycetota</taxon>
        <taxon>Actinomycetes</taxon>
        <taxon>Kitasatosporales</taxon>
        <taxon>Streptomycetaceae</taxon>
        <taxon>Streptomyces</taxon>
    </lineage>
</organism>
<reference evidence="13" key="1">
    <citation type="journal article" date="2014" name="Int. J. Syst. Evol. Microbiol.">
        <title>Complete genome sequence of Corynebacterium casei LMG S-19264T (=DSM 44701T), isolated from a smear-ripened cheese.</title>
        <authorList>
            <consortium name="US DOE Joint Genome Institute (JGI-PGF)"/>
            <person name="Walter F."/>
            <person name="Albersmeier A."/>
            <person name="Kalinowski J."/>
            <person name="Ruckert C."/>
        </authorList>
    </citation>
    <scope>NUCLEOTIDE SEQUENCE</scope>
    <source>
        <strain evidence="13">JCM 4403</strain>
    </source>
</reference>
<evidence type="ECO:0000256" key="5">
    <source>
        <dbReference type="ARBA" id="ARBA00022741"/>
    </source>
</evidence>
<dbReference type="GO" id="GO:0046983">
    <property type="term" value="F:protein dimerization activity"/>
    <property type="evidence" value="ECO:0007669"/>
    <property type="project" value="InterPro"/>
</dbReference>
<keyword evidence="4" id="KW-0808">Transferase</keyword>
<keyword evidence="8" id="KW-0902">Two-component regulatory system</keyword>
<keyword evidence="14" id="KW-1185">Reference proteome</keyword>
<dbReference type="Gene3D" id="1.20.5.1930">
    <property type="match status" value="1"/>
</dbReference>
<evidence type="ECO:0000259" key="11">
    <source>
        <dbReference type="Pfam" id="PF07730"/>
    </source>
</evidence>
<reference evidence="13" key="2">
    <citation type="submission" date="2020-09" db="EMBL/GenBank/DDBJ databases">
        <authorList>
            <person name="Sun Q."/>
            <person name="Ohkuma M."/>
        </authorList>
    </citation>
    <scope>NUCLEOTIDE SEQUENCE</scope>
    <source>
        <strain evidence="13">JCM 4403</strain>
    </source>
</reference>
<feature type="domain" description="Putative sensor" evidence="12">
    <location>
        <begin position="46"/>
        <end position="234"/>
    </location>
</feature>
<dbReference type="InterPro" id="IPR036890">
    <property type="entry name" value="HATPase_C_sf"/>
</dbReference>
<evidence type="ECO:0000259" key="12">
    <source>
        <dbReference type="Pfam" id="PF13796"/>
    </source>
</evidence>
<dbReference type="RefSeq" id="WP_189558474.1">
    <property type="nucleotide sequence ID" value="NZ_BMTE01000004.1"/>
</dbReference>
<evidence type="ECO:0000256" key="10">
    <source>
        <dbReference type="SAM" id="Phobius"/>
    </source>
</evidence>
<dbReference type="InterPro" id="IPR025828">
    <property type="entry name" value="Put_sensor_dom"/>
</dbReference>
<comment type="catalytic activity">
    <reaction evidence="1">
        <text>ATP + protein L-histidine = ADP + protein N-phospho-L-histidine.</text>
        <dbReference type="EC" id="2.7.13.3"/>
    </reaction>
</comment>
<dbReference type="InterPro" id="IPR011712">
    <property type="entry name" value="Sig_transdc_His_kin_sub3_dim/P"/>
</dbReference>
<dbReference type="CDD" id="cd16917">
    <property type="entry name" value="HATPase_UhpB-NarQ-NarX-like"/>
    <property type="match status" value="1"/>
</dbReference>
<dbReference type="Pfam" id="PF07730">
    <property type="entry name" value="HisKA_3"/>
    <property type="match status" value="1"/>
</dbReference>